<name>A0A0A7KI39_9DEIO</name>
<sequence>MGKKDRTTPRLAFASLRDMPGTRVMFWVVDDCPYCGERHLHIAGNLRMADPGESLGEYPAPCDPSRVYEVTLPPGPKRKQGKEARRKVRREGKGEVRDDDQW</sequence>
<dbReference type="KEGG" id="dsw:QR90_13330"/>
<dbReference type="EMBL" id="CP010028">
    <property type="protein sequence ID" value="AIZ45842.1"/>
    <property type="molecule type" value="Genomic_DNA"/>
</dbReference>
<dbReference type="AlphaFoldDB" id="A0A0A7KI39"/>
<protein>
    <submittedName>
        <fullName evidence="2">Uncharacterized protein</fullName>
    </submittedName>
</protein>
<feature type="compositionally biased region" description="Basic and acidic residues" evidence="1">
    <location>
        <begin position="91"/>
        <end position="102"/>
    </location>
</feature>
<evidence type="ECO:0000313" key="2">
    <source>
        <dbReference type="EMBL" id="AIZ45842.1"/>
    </source>
</evidence>
<gene>
    <name evidence="2" type="ORF">QR90_13330</name>
</gene>
<dbReference type="RefSeq" id="WP_039685273.1">
    <property type="nucleotide sequence ID" value="NZ_CP010028.1"/>
</dbReference>
<evidence type="ECO:0000313" key="3">
    <source>
        <dbReference type="Proteomes" id="UP000030634"/>
    </source>
</evidence>
<evidence type="ECO:0000256" key="1">
    <source>
        <dbReference type="SAM" id="MobiDB-lite"/>
    </source>
</evidence>
<dbReference type="STRING" id="1182571.QR90_13330"/>
<dbReference type="HOGENOM" id="CLU_2272787_0_0_0"/>
<dbReference type="Proteomes" id="UP000030634">
    <property type="component" value="Chromosome"/>
</dbReference>
<proteinExistence type="predicted"/>
<reference evidence="3" key="1">
    <citation type="submission" date="2014-11" db="EMBL/GenBank/DDBJ databases">
        <title>Hymenobacter sp. DG25B genome submission.</title>
        <authorList>
            <person name="Jung H.-Y."/>
            <person name="Kim M.K."/>
            <person name="Srinivasan S."/>
            <person name="Lim S."/>
        </authorList>
    </citation>
    <scope>NUCLEOTIDE SEQUENCE [LARGE SCALE GENOMIC DNA]</scope>
    <source>
        <strain evidence="3">DY59</strain>
    </source>
</reference>
<feature type="compositionally biased region" description="Basic residues" evidence="1">
    <location>
        <begin position="76"/>
        <end position="90"/>
    </location>
</feature>
<feature type="region of interest" description="Disordered" evidence="1">
    <location>
        <begin position="58"/>
        <end position="102"/>
    </location>
</feature>
<organism evidence="2 3">
    <name type="scientific">Deinococcus radiopugnans</name>
    <dbReference type="NCBI Taxonomy" id="57497"/>
    <lineage>
        <taxon>Bacteria</taxon>
        <taxon>Thermotogati</taxon>
        <taxon>Deinococcota</taxon>
        <taxon>Deinococci</taxon>
        <taxon>Deinococcales</taxon>
        <taxon>Deinococcaceae</taxon>
        <taxon>Deinococcus</taxon>
    </lineage>
</organism>
<accession>A0A0A7KI39</accession>